<dbReference type="EMBL" id="BONF01000049">
    <property type="protein sequence ID" value="GIF85587.1"/>
    <property type="molecule type" value="Genomic_DNA"/>
</dbReference>
<proteinExistence type="predicted"/>
<accession>A0A8J3NM04</accession>
<dbReference type="InterPro" id="IPR050680">
    <property type="entry name" value="YpeA/RimI_acetyltransf"/>
</dbReference>
<dbReference type="PANTHER" id="PTHR43420">
    <property type="entry name" value="ACETYLTRANSFERASE"/>
    <property type="match status" value="1"/>
</dbReference>
<feature type="domain" description="N-acetyltransferase" evidence="3">
    <location>
        <begin position="117"/>
        <end position="260"/>
    </location>
</feature>
<gene>
    <name evidence="4" type="ORF">Cba03nite_69360</name>
</gene>
<keyword evidence="5" id="KW-1185">Reference proteome</keyword>
<dbReference type="Gene3D" id="3.40.630.30">
    <property type="match status" value="1"/>
</dbReference>
<evidence type="ECO:0000313" key="5">
    <source>
        <dbReference type="Proteomes" id="UP000601223"/>
    </source>
</evidence>
<keyword evidence="1" id="KW-0808">Transferase</keyword>
<dbReference type="SUPFAM" id="SSF55729">
    <property type="entry name" value="Acyl-CoA N-acyltransferases (Nat)"/>
    <property type="match status" value="1"/>
</dbReference>
<dbReference type="GO" id="GO:0016747">
    <property type="term" value="F:acyltransferase activity, transferring groups other than amino-acyl groups"/>
    <property type="evidence" value="ECO:0007669"/>
    <property type="project" value="InterPro"/>
</dbReference>
<keyword evidence="2" id="KW-0012">Acyltransferase</keyword>
<dbReference type="AlphaFoldDB" id="A0A8J3NM04"/>
<dbReference type="Proteomes" id="UP000601223">
    <property type="component" value="Unassembled WGS sequence"/>
</dbReference>
<dbReference type="CDD" id="cd04301">
    <property type="entry name" value="NAT_SF"/>
    <property type="match status" value="1"/>
</dbReference>
<evidence type="ECO:0000259" key="3">
    <source>
        <dbReference type="PROSITE" id="PS51186"/>
    </source>
</evidence>
<comment type="caution">
    <text evidence="4">The sequence shown here is derived from an EMBL/GenBank/DDBJ whole genome shotgun (WGS) entry which is preliminary data.</text>
</comment>
<dbReference type="Pfam" id="PF00583">
    <property type="entry name" value="Acetyltransf_1"/>
    <property type="match status" value="1"/>
</dbReference>
<reference evidence="4 5" key="1">
    <citation type="submission" date="2021-01" db="EMBL/GenBank/DDBJ databases">
        <title>Whole genome shotgun sequence of Catellatospora bangladeshensis NBRC 107357.</title>
        <authorList>
            <person name="Komaki H."/>
            <person name="Tamura T."/>
        </authorList>
    </citation>
    <scope>NUCLEOTIDE SEQUENCE [LARGE SCALE GENOMIC DNA]</scope>
    <source>
        <strain evidence="4 5">NBRC 107357</strain>
    </source>
</reference>
<sequence length="260" mass="28190">MVDEALTRIIGFQRAAVRRQAEEAAEFPHGFVALCPSFPYSYDHNLVVLTGDEAPAGVAGLVESVLDGTGVEHRLVLAHSARLGDQVADELIGAGYSHSVNVVMVLADGHGPIGDSGQVRELALDDLRPIDRQLWAQRLPDAPAEVPDQLADRRVLRRSCADEVVFLGVRDSRGAVVAHADLYLDHGFGCAQVEDVYTDPGHRGRGLARALLAEGVRRAAEAGCPTTFLVADAQDWPVRFYERLGFTPVTRTHLFLRLPG</sequence>
<protein>
    <recommendedName>
        <fullName evidence="3">N-acetyltransferase domain-containing protein</fullName>
    </recommendedName>
</protein>
<evidence type="ECO:0000256" key="1">
    <source>
        <dbReference type="ARBA" id="ARBA00022679"/>
    </source>
</evidence>
<name>A0A8J3NM04_9ACTN</name>
<dbReference type="InterPro" id="IPR016181">
    <property type="entry name" value="Acyl_CoA_acyltransferase"/>
</dbReference>
<evidence type="ECO:0000256" key="2">
    <source>
        <dbReference type="ARBA" id="ARBA00023315"/>
    </source>
</evidence>
<evidence type="ECO:0000313" key="4">
    <source>
        <dbReference type="EMBL" id="GIF85587.1"/>
    </source>
</evidence>
<dbReference type="PROSITE" id="PS51186">
    <property type="entry name" value="GNAT"/>
    <property type="match status" value="1"/>
</dbReference>
<dbReference type="InterPro" id="IPR000182">
    <property type="entry name" value="GNAT_dom"/>
</dbReference>
<organism evidence="4 5">
    <name type="scientific">Catellatospora bangladeshensis</name>
    <dbReference type="NCBI Taxonomy" id="310355"/>
    <lineage>
        <taxon>Bacteria</taxon>
        <taxon>Bacillati</taxon>
        <taxon>Actinomycetota</taxon>
        <taxon>Actinomycetes</taxon>
        <taxon>Micromonosporales</taxon>
        <taxon>Micromonosporaceae</taxon>
        <taxon>Catellatospora</taxon>
    </lineage>
</organism>
<dbReference type="RefSeq" id="WP_203755725.1">
    <property type="nucleotide sequence ID" value="NZ_BONF01000049.1"/>
</dbReference>